<dbReference type="AlphaFoldDB" id="A0A4Y8KQ65"/>
<dbReference type="PROSITE" id="PS01047">
    <property type="entry name" value="HMA_1"/>
    <property type="match status" value="1"/>
</dbReference>
<dbReference type="GO" id="GO:0016020">
    <property type="term" value="C:membrane"/>
    <property type="evidence" value="ECO:0007669"/>
    <property type="project" value="TreeGrafter"/>
</dbReference>
<dbReference type="InterPro" id="IPR036412">
    <property type="entry name" value="HAD-like_sf"/>
</dbReference>
<dbReference type="PROSITE" id="PS50846">
    <property type="entry name" value="HMA_2"/>
    <property type="match status" value="1"/>
</dbReference>
<dbReference type="Pfam" id="PF00403">
    <property type="entry name" value="HMA"/>
    <property type="match status" value="1"/>
</dbReference>
<keyword evidence="1" id="KW-0479">Metal-binding</keyword>
<evidence type="ECO:0000313" key="5">
    <source>
        <dbReference type="Proteomes" id="UP000298218"/>
    </source>
</evidence>
<evidence type="ECO:0000313" key="4">
    <source>
        <dbReference type="EMBL" id="TFD81056.1"/>
    </source>
</evidence>
<dbReference type="GO" id="GO:0005507">
    <property type="term" value="F:copper ion binding"/>
    <property type="evidence" value="ECO:0007669"/>
    <property type="project" value="TreeGrafter"/>
</dbReference>
<dbReference type="PANTHER" id="PTHR43520">
    <property type="entry name" value="ATP7, ISOFORM B"/>
    <property type="match status" value="1"/>
</dbReference>
<keyword evidence="5" id="KW-1185">Reference proteome</keyword>
<dbReference type="InterPro" id="IPR036163">
    <property type="entry name" value="HMA_dom_sf"/>
</dbReference>
<dbReference type="EMBL" id="SOHQ01000012">
    <property type="protein sequence ID" value="TFD81056.1"/>
    <property type="molecule type" value="Genomic_DNA"/>
</dbReference>
<dbReference type="Proteomes" id="UP000298218">
    <property type="component" value="Unassembled WGS sequence"/>
</dbReference>
<dbReference type="FunFam" id="3.30.70.100:FF:000005">
    <property type="entry name" value="Copper-exporting P-type ATPase A"/>
    <property type="match status" value="1"/>
</dbReference>
<dbReference type="PRINTS" id="PR00119">
    <property type="entry name" value="CATATPASE"/>
</dbReference>
<dbReference type="PANTHER" id="PTHR43520:SF8">
    <property type="entry name" value="P-TYPE CU(+) TRANSPORTER"/>
    <property type="match status" value="1"/>
</dbReference>
<dbReference type="SUPFAM" id="SSF56784">
    <property type="entry name" value="HAD-like"/>
    <property type="match status" value="1"/>
</dbReference>
<dbReference type="Gene3D" id="3.40.50.1000">
    <property type="entry name" value="HAD superfamily/HAD-like"/>
    <property type="match status" value="1"/>
</dbReference>
<gene>
    <name evidence="4" type="ORF">E3T53_03490</name>
</gene>
<proteinExistence type="predicted"/>
<protein>
    <recommendedName>
        <fullName evidence="3">HMA domain-containing protein</fullName>
    </recommendedName>
</protein>
<dbReference type="SUPFAM" id="SSF55008">
    <property type="entry name" value="HMA, heavy metal-associated domain"/>
    <property type="match status" value="1"/>
</dbReference>
<dbReference type="OrthoDB" id="7059309at2"/>
<dbReference type="Gene3D" id="3.30.70.100">
    <property type="match status" value="1"/>
</dbReference>
<dbReference type="GO" id="GO:0055070">
    <property type="term" value="P:copper ion homeostasis"/>
    <property type="evidence" value="ECO:0007669"/>
    <property type="project" value="TreeGrafter"/>
</dbReference>
<evidence type="ECO:0000259" key="3">
    <source>
        <dbReference type="PROSITE" id="PS50846"/>
    </source>
</evidence>
<dbReference type="GO" id="GO:0043682">
    <property type="term" value="F:P-type divalent copper transporter activity"/>
    <property type="evidence" value="ECO:0007669"/>
    <property type="project" value="TreeGrafter"/>
</dbReference>
<dbReference type="CDD" id="cd00371">
    <property type="entry name" value="HMA"/>
    <property type="match status" value="1"/>
</dbReference>
<evidence type="ECO:0000256" key="1">
    <source>
        <dbReference type="ARBA" id="ARBA00022723"/>
    </source>
</evidence>
<name>A0A4Y8KQ65_9MICO</name>
<keyword evidence="2" id="KW-1278">Translocase</keyword>
<dbReference type="InterPro" id="IPR017969">
    <property type="entry name" value="Heavy-metal-associated_CS"/>
</dbReference>
<feature type="domain" description="HMA" evidence="3">
    <location>
        <begin position="4"/>
        <end position="68"/>
    </location>
</feature>
<comment type="caution">
    <text evidence="4">The sequence shown here is derived from an EMBL/GenBank/DDBJ whole genome shotgun (WGS) entry which is preliminary data.</text>
</comment>
<organism evidence="4 5">
    <name type="scientific">Cryobacterium psychrophilum</name>
    <dbReference type="NCBI Taxonomy" id="41988"/>
    <lineage>
        <taxon>Bacteria</taxon>
        <taxon>Bacillati</taxon>
        <taxon>Actinomycetota</taxon>
        <taxon>Actinomycetes</taxon>
        <taxon>Micrococcales</taxon>
        <taxon>Microbacteriaceae</taxon>
        <taxon>Cryobacterium</taxon>
    </lineage>
</organism>
<reference evidence="4 5" key="1">
    <citation type="submission" date="2019-03" db="EMBL/GenBank/DDBJ databases">
        <title>Genomics of glacier-inhabiting Cryobacterium strains.</title>
        <authorList>
            <person name="Liu Q."/>
            <person name="Xin Y.-H."/>
        </authorList>
    </citation>
    <scope>NUCLEOTIDE SEQUENCE [LARGE SCALE GENOMIC DNA]</scope>
    <source>
        <strain evidence="4 5">CGMCC 1.4292</strain>
    </source>
</reference>
<evidence type="ECO:0000256" key="2">
    <source>
        <dbReference type="ARBA" id="ARBA00022967"/>
    </source>
</evidence>
<accession>A0A4Y8KQ65</accession>
<sequence>MSGQQVELVVSGMTCASCAARIEKKLNRMPGVEASVNYATDKAAVFVPEGTTVDDAIATIEATGYGAEFPTPIEPDASPDAPADAEVDSLRRRLLISTVLATPAALMSMIPAPKFTNWQWLALTLAAPVALAGDGVNDAVALTTADLGIAMGTGTDGAIEASDLTLVRSDLTLVRSDLIAAADAIRLSRRTLATIKVNLFWAFAYNVAAIPLAMFGLLNPLIAGAAMGLSSVFMVSNSLRLRGFRGLSVPVPVSIVTAGEPRDLVTVG</sequence>
<dbReference type="InterPro" id="IPR006121">
    <property type="entry name" value="HMA_dom"/>
</dbReference>
<dbReference type="InterPro" id="IPR023214">
    <property type="entry name" value="HAD_sf"/>
</dbReference>